<dbReference type="AlphaFoldDB" id="A0A2J5HRN6"/>
<sequence>MTVNSSPDHILLFQQLQEKYQEEQDQRIQVEEQARQAEEQAKQAEEQAKQAEEQVMEANERTKQELENVRVQRKLTQKTTFLELMQFCHNLLSRPLKAEIPSRSTTGKIPPPIGKYCPLRLEPWSDCHAQQREVYRTVCDYLQPAHRNAPRLFPPLLQLQGLNERCAAAAISSERGLEYIERAAVEEHVSKLIEELCELPAARAEFGLGDGVRFDSHANSLDSSEANEAEANQLSSIHHPEPNQVCIHRIDGETSTLLTSVEYKPPHKLSMEHLRIGLRPMDLWKDMVRSNKISMDEGEKLKYDAERNVCIAIVQEYHVMIQEGLEYSYVTNGLARVLLRVPHDDPSTLYYFYWDPDSEVDGEFDQSFLEPRTSVARVLCLCLMAFHSTPRGQEWRHNARLRLPVWTSSYEDTHFQASVEEAQQIPPHSDSTKSDHVGPESSSDYQPSSPFNESSAARGRRILTRSQVSCNPMDVRHRTLSPDSSGPNTNRATGRKRGFNEVASSPSAQRVARQRETGNYQGSNSPQHNAPFCTQRCLLGLESGGYLDDHCPNVLLHRRGQNDRKHPIASGDLVGLLKAQLDMDLDRNCTPFGLCGVYGAPFKLTCDIYGYTVVGKGTTSGLWPLVSREAQIYHILRKVQGSAVPVFCGTIDLAKVYFLHGAGEIRHMLVMGWGGESTAMEPEPWVRWEIRKSTKEIRAWGVHHQDLRPGNILWNHELGRALIIDFHRCTLNRRPASKRLRSAKRQSCQEMSLDGK</sequence>
<dbReference type="SUPFAM" id="SSF56112">
    <property type="entry name" value="Protein kinase-like (PK-like)"/>
    <property type="match status" value="1"/>
</dbReference>
<feature type="region of interest" description="Disordered" evidence="1">
    <location>
        <begin position="422"/>
        <end position="527"/>
    </location>
</feature>
<evidence type="ECO:0000313" key="2">
    <source>
        <dbReference type="EMBL" id="PLN79964.1"/>
    </source>
</evidence>
<feature type="region of interest" description="Disordered" evidence="1">
    <location>
        <begin position="24"/>
        <end position="61"/>
    </location>
</feature>
<evidence type="ECO:0000313" key="3">
    <source>
        <dbReference type="Proteomes" id="UP000235023"/>
    </source>
</evidence>
<dbReference type="Proteomes" id="UP000235023">
    <property type="component" value="Unassembled WGS sequence"/>
</dbReference>
<dbReference type="Gene3D" id="1.10.510.10">
    <property type="entry name" value="Transferase(Phosphotransferase) domain 1"/>
    <property type="match status" value="1"/>
</dbReference>
<accession>A0A2J5HRN6</accession>
<name>A0A2J5HRN6_9EURO</name>
<keyword evidence="3" id="KW-1185">Reference proteome</keyword>
<evidence type="ECO:0008006" key="4">
    <source>
        <dbReference type="Google" id="ProtNLM"/>
    </source>
</evidence>
<protein>
    <recommendedName>
        <fullName evidence="4">Protein kinase domain-containing protein</fullName>
    </recommendedName>
</protein>
<feature type="compositionally biased region" description="Polar residues" evidence="1">
    <location>
        <begin position="517"/>
        <end position="527"/>
    </location>
</feature>
<dbReference type="InterPro" id="IPR011009">
    <property type="entry name" value="Kinase-like_dom_sf"/>
</dbReference>
<organism evidence="2 3">
    <name type="scientific">Aspergillus taichungensis</name>
    <dbReference type="NCBI Taxonomy" id="482145"/>
    <lineage>
        <taxon>Eukaryota</taxon>
        <taxon>Fungi</taxon>
        <taxon>Dikarya</taxon>
        <taxon>Ascomycota</taxon>
        <taxon>Pezizomycotina</taxon>
        <taxon>Eurotiomycetes</taxon>
        <taxon>Eurotiomycetidae</taxon>
        <taxon>Eurotiales</taxon>
        <taxon>Aspergillaceae</taxon>
        <taxon>Aspergillus</taxon>
        <taxon>Aspergillus subgen. Circumdati</taxon>
    </lineage>
</organism>
<reference evidence="3" key="1">
    <citation type="submission" date="2017-12" db="EMBL/GenBank/DDBJ databases">
        <authorList>
            <consortium name="DOE Joint Genome Institute"/>
            <person name="Mondo S.J."/>
            <person name="Kjaerbolling I."/>
            <person name="Vesth T.C."/>
            <person name="Frisvad J.C."/>
            <person name="Nybo J.L."/>
            <person name="Theobald S."/>
            <person name="Kuo A."/>
            <person name="Bowyer P."/>
            <person name="Matsuda Y."/>
            <person name="Lyhne E.K."/>
            <person name="Kogle M.E."/>
            <person name="Clum A."/>
            <person name="Lipzen A."/>
            <person name="Salamov A."/>
            <person name="Ngan C.Y."/>
            <person name="Daum C."/>
            <person name="Chiniquy J."/>
            <person name="Barry K."/>
            <person name="LaButti K."/>
            <person name="Haridas S."/>
            <person name="Simmons B.A."/>
            <person name="Magnuson J.K."/>
            <person name="Mortensen U.H."/>
            <person name="Larsen T.O."/>
            <person name="Grigoriev I.V."/>
            <person name="Baker S.E."/>
            <person name="Andersen M.R."/>
            <person name="Nordberg H.P."/>
            <person name="Cantor M.N."/>
            <person name="Hua S.X."/>
        </authorList>
    </citation>
    <scope>NUCLEOTIDE SEQUENCE [LARGE SCALE GENOMIC DNA]</scope>
    <source>
        <strain evidence="3">IBT 19404</strain>
    </source>
</reference>
<evidence type="ECO:0000256" key="1">
    <source>
        <dbReference type="SAM" id="MobiDB-lite"/>
    </source>
</evidence>
<dbReference type="OrthoDB" id="2156052at2759"/>
<feature type="compositionally biased region" description="Polar residues" evidence="1">
    <location>
        <begin position="440"/>
        <end position="455"/>
    </location>
</feature>
<feature type="compositionally biased region" description="Polar residues" evidence="1">
    <location>
        <begin position="481"/>
        <end position="492"/>
    </location>
</feature>
<proteinExistence type="predicted"/>
<gene>
    <name evidence="2" type="ORF">BDW42DRAFT_171909</name>
</gene>
<dbReference type="EMBL" id="KZ559553">
    <property type="protein sequence ID" value="PLN79964.1"/>
    <property type="molecule type" value="Genomic_DNA"/>
</dbReference>